<sequence>MNMAWLASAAHSPVYYYSIAALIYLGVLILVGYYCRTCILTPGNDKKIIILLVGGILTFVVSQLFVGAMILNGYETQYGKFQGAIGSALEATLGLLLIGLAGWLVPVMVNYFYFKREVMTDTKLKTQQHFYATNRSWLMVRTGGVFITMSFMSLGFFILLLFAQYTDNNDLRIKSLAISQLLVLSLLGAYIGKTILRSNDLVFKWKPQIV</sequence>
<evidence type="ECO:0000313" key="2">
    <source>
        <dbReference type="EMBL" id="KRL08780.1"/>
    </source>
</evidence>
<keyword evidence="1" id="KW-0472">Membrane</keyword>
<feature type="transmembrane region" description="Helical" evidence="1">
    <location>
        <begin position="145"/>
        <end position="165"/>
    </location>
</feature>
<feature type="transmembrane region" description="Helical" evidence="1">
    <location>
        <begin position="15"/>
        <end position="36"/>
    </location>
</feature>
<feature type="transmembrane region" description="Helical" evidence="1">
    <location>
        <begin position="91"/>
        <end position="114"/>
    </location>
</feature>
<gene>
    <name evidence="2" type="ORF">FD09_GL001153</name>
</gene>
<accession>A0A0R1MLQ1</accession>
<keyword evidence="1" id="KW-1133">Transmembrane helix</keyword>
<feature type="transmembrane region" description="Helical" evidence="1">
    <location>
        <begin position="48"/>
        <end position="71"/>
    </location>
</feature>
<reference evidence="2 3" key="1">
    <citation type="journal article" date="2015" name="Genome Announc.">
        <title>Expanding the biotechnology potential of lactobacilli through comparative genomics of 213 strains and associated genera.</title>
        <authorList>
            <person name="Sun Z."/>
            <person name="Harris H.M."/>
            <person name="McCann A."/>
            <person name="Guo C."/>
            <person name="Argimon S."/>
            <person name="Zhang W."/>
            <person name="Yang X."/>
            <person name="Jeffery I.B."/>
            <person name="Cooney J.C."/>
            <person name="Kagawa T.F."/>
            <person name="Liu W."/>
            <person name="Song Y."/>
            <person name="Salvetti E."/>
            <person name="Wrobel A."/>
            <person name="Rasinkangas P."/>
            <person name="Parkhill J."/>
            <person name="Rea M.C."/>
            <person name="O'Sullivan O."/>
            <person name="Ritari J."/>
            <person name="Douillard F.P."/>
            <person name="Paul Ross R."/>
            <person name="Yang R."/>
            <person name="Briner A.E."/>
            <person name="Felis G.E."/>
            <person name="de Vos W.M."/>
            <person name="Barrangou R."/>
            <person name="Klaenhammer T.R."/>
            <person name="Caufield P.W."/>
            <person name="Cui Y."/>
            <person name="Zhang H."/>
            <person name="O'Toole P.W."/>
        </authorList>
    </citation>
    <scope>NUCLEOTIDE SEQUENCE [LARGE SCALE GENOMIC DNA]</scope>
    <source>
        <strain evidence="2 3">DSM 12744</strain>
    </source>
</reference>
<keyword evidence="3" id="KW-1185">Reference proteome</keyword>
<keyword evidence="1" id="KW-0812">Transmembrane</keyword>
<name>A0A0R1MLQ1_9LACO</name>
<evidence type="ECO:0000313" key="3">
    <source>
        <dbReference type="Proteomes" id="UP000051330"/>
    </source>
</evidence>
<dbReference type="Proteomes" id="UP000051330">
    <property type="component" value="Unassembled WGS sequence"/>
</dbReference>
<evidence type="ECO:0000256" key="1">
    <source>
        <dbReference type="SAM" id="Phobius"/>
    </source>
</evidence>
<dbReference type="PATRIC" id="fig|1423792.3.peg.1174"/>
<organism evidence="2 3">
    <name type="scientific">Schleiferilactobacillus perolens DSM 12744</name>
    <dbReference type="NCBI Taxonomy" id="1423792"/>
    <lineage>
        <taxon>Bacteria</taxon>
        <taxon>Bacillati</taxon>
        <taxon>Bacillota</taxon>
        <taxon>Bacilli</taxon>
        <taxon>Lactobacillales</taxon>
        <taxon>Lactobacillaceae</taxon>
        <taxon>Schleiferilactobacillus</taxon>
    </lineage>
</organism>
<comment type="caution">
    <text evidence="2">The sequence shown here is derived from an EMBL/GenBank/DDBJ whole genome shotgun (WGS) entry which is preliminary data.</text>
</comment>
<feature type="transmembrane region" description="Helical" evidence="1">
    <location>
        <begin position="177"/>
        <end position="196"/>
    </location>
</feature>
<dbReference type="STRING" id="1423792.FD09_GL001153"/>
<proteinExistence type="predicted"/>
<protein>
    <submittedName>
        <fullName evidence="2">Uncharacterized protein</fullName>
    </submittedName>
</protein>
<dbReference type="EMBL" id="AZEC01000019">
    <property type="protein sequence ID" value="KRL08780.1"/>
    <property type="molecule type" value="Genomic_DNA"/>
</dbReference>
<dbReference type="RefSeq" id="WP_057822293.1">
    <property type="nucleotide sequence ID" value="NZ_AZEC01000019.1"/>
</dbReference>
<dbReference type="AlphaFoldDB" id="A0A0R1MLQ1"/>